<protein>
    <submittedName>
        <fullName evidence="2">Uncharacterized protein</fullName>
    </submittedName>
</protein>
<feature type="transmembrane region" description="Helical" evidence="1">
    <location>
        <begin position="48"/>
        <end position="71"/>
    </location>
</feature>
<dbReference type="EMBL" id="UINC01129348">
    <property type="protein sequence ID" value="SVD09672.1"/>
    <property type="molecule type" value="Genomic_DNA"/>
</dbReference>
<keyword evidence="1" id="KW-0472">Membrane</keyword>
<feature type="transmembrane region" description="Helical" evidence="1">
    <location>
        <begin position="153"/>
        <end position="174"/>
    </location>
</feature>
<gene>
    <name evidence="2" type="ORF">METZ01_LOCUS362526</name>
</gene>
<dbReference type="AlphaFoldDB" id="A0A382SJD2"/>
<keyword evidence="1" id="KW-0812">Transmembrane</keyword>
<keyword evidence="1" id="KW-1133">Transmembrane helix</keyword>
<proteinExistence type="predicted"/>
<name>A0A382SJD2_9ZZZZ</name>
<reference evidence="2" key="1">
    <citation type="submission" date="2018-05" db="EMBL/GenBank/DDBJ databases">
        <authorList>
            <person name="Lanie J.A."/>
            <person name="Ng W.-L."/>
            <person name="Kazmierczak K.M."/>
            <person name="Andrzejewski T.M."/>
            <person name="Davidsen T.M."/>
            <person name="Wayne K.J."/>
            <person name="Tettelin H."/>
            <person name="Glass J.I."/>
            <person name="Rusch D."/>
            <person name="Podicherti R."/>
            <person name="Tsui H.-C.T."/>
            <person name="Winkler M.E."/>
        </authorList>
    </citation>
    <scope>NUCLEOTIDE SEQUENCE</scope>
</reference>
<sequence>QWILSFIGLIWIYKRRIELYDNNKLLMIYFIAIIFIPITFFSSSTPRYYLYSSIFLYFSTLSYIYIILRIFPIIKLVDLITIDKNKYHQMGLIFMVIGILPVLFGISVDWFGFSQPGIGPNQIALIYMGLFLIFIGMLTLIFVGIFKINLNPYISIILFIMISINLLNSANISLQKVSLNKIDERYNLEKEIGARVKKVSKSNDVVMMNSPLVINYFSHLPAVNPPRNSRYIKNKYVDANQLNKVIDYYDLTIFVDYGNRDLYDLIPDRLHIIDIIDFNRIGYNSYPYPVTIYRILNG</sequence>
<feature type="transmembrane region" description="Helical" evidence="1">
    <location>
        <begin position="125"/>
        <end position="146"/>
    </location>
</feature>
<feature type="non-terminal residue" evidence="2">
    <location>
        <position position="1"/>
    </location>
</feature>
<evidence type="ECO:0000313" key="2">
    <source>
        <dbReference type="EMBL" id="SVD09672.1"/>
    </source>
</evidence>
<evidence type="ECO:0000256" key="1">
    <source>
        <dbReference type="SAM" id="Phobius"/>
    </source>
</evidence>
<organism evidence="2">
    <name type="scientific">marine metagenome</name>
    <dbReference type="NCBI Taxonomy" id="408172"/>
    <lineage>
        <taxon>unclassified sequences</taxon>
        <taxon>metagenomes</taxon>
        <taxon>ecological metagenomes</taxon>
    </lineage>
</organism>
<accession>A0A382SJD2</accession>
<feature type="transmembrane region" description="Helical" evidence="1">
    <location>
        <begin position="92"/>
        <end position="113"/>
    </location>
</feature>
<feature type="transmembrane region" description="Helical" evidence="1">
    <location>
        <begin position="25"/>
        <end position="42"/>
    </location>
</feature>